<dbReference type="Pfam" id="PF01593">
    <property type="entry name" value="Amino_oxidase"/>
    <property type="match status" value="1"/>
</dbReference>
<keyword evidence="4" id="KW-1185">Reference proteome</keyword>
<comment type="caution">
    <text evidence="3">The sequence shown here is derived from an EMBL/GenBank/DDBJ whole genome shotgun (WGS) entry which is preliminary data.</text>
</comment>
<evidence type="ECO:0000256" key="1">
    <source>
        <dbReference type="ARBA" id="ARBA00006046"/>
    </source>
</evidence>
<name>A0A6N6VT76_9BACT</name>
<dbReference type="EMBL" id="WFLM01000003">
    <property type="protein sequence ID" value="KAB8039078.1"/>
    <property type="molecule type" value="Genomic_DNA"/>
</dbReference>
<dbReference type="PANTHER" id="PTHR43734:SF1">
    <property type="entry name" value="PHYTOENE DESATURASE"/>
    <property type="match status" value="1"/>
</dbReference>
<comment type="similarity">
    <text evidence="1">Belongs to the carotenoid/retinoid oxidoreductase family.</text>
</comment>
<dbReference type="InterPro" id="IPR002937">
    <property type="entry name" value="Amino_oxidase"/>
</dbReference>
<feature type="domain" description="Amine oxidase" evidence="2">
    <location>
        <begin position="11"/>
        <end position="492"/>
    </location>
</feature>
<protein>
    <submittedName>
        <fullName evidence="3">NAD(P)-binding protein</fullName>
    </submittedName>
</protein>
<dbReference type="AlphaFoldDB" id="A0A6N6VT76"/>
<dbReference type="InterPro" id="IPR036188">
    <property type="entry name" value="FAD/NAD-bd_sf"/>
</dbReference>
<evidence type="ECO:0000313" key="3">
    <source>
        <dbReference type="EMBL" id="KAB8039078.1"/>
    </source>
</evidence>
<proteinExistence type="inferred from homology"/>
<dbReference type="PRINTS" id="PR00419">
    <property type="entry name" value="ADXRDTASE"/>
</dbReference>
<reference evidence="3 4" key="1">
    <citation type="submission" date="2019-10" db="EMBL/GenBank/DDBJ databases">
        <title>New species of Slilvanegrellaceae.</title>
        <authorList>
            <person name="Pitt A."/>
            <person name="Hahn M.W."/>
        </authorList>
    </citation>
    <scope>NUCLEOTIDE SEQUENCE [LARGE SCALE GENOMIC DNA]</scope>
    <source>
        <strain evidence="3 4">SP-Ram-0.45-NSY-1</strain>
    </source>
</reference>
<dbReference type="Gene3D" id="3.50.50.60">
    <property type="entry name" value="FAD/NAD(P)-binding domain"/>
    <property type="match status" value="1"/>
</dbReference>
<sequence length="498" mass="56533">MKVAIIGSGVGGLSIASLLSKEGFKIDVFESAETYGGKMFRYTNEDGISWDTGPTLISLPNEIYQIFKILKKNPPELIPLLTGCRLLFSDQTDWSLPIGLNQLVSFYQKIDQNISRQFEEVMKISSSIYEFAEDHIFHVDPPSYFQLGLKSLSSGLFLKYPKITLTPYSKVVDSLITNSNLREFFYHFASYVGMNPDEAQGGILSVAHVELNSEIVFPKGGVYNIAEHLYKAALDYNAKFHFNSKVISVKLNENFKHGSNLKLTFEKEHKINECIYDIIISNSDPYVASKTWLEIPSIKKIFNSKLEKKQFRPSESQFVILFDLEDEIDLDHHIKIFPESWRKSFIEVCEKNQIPNDPCVYLVWPHATDKSVSSRVLFISAMAPNTLAEVKWDDNFINKYSEKILNICRTRLSMKLKGKIFKVITPNELEVRANSLNGGIYSATCSSFQPMNFHFSGLTDTQNLYFVGAGVHPGAGVTMVMKSARRIADHILKKFANR</sequence>
<dbReference type="GO" id="GO:0016491">
    <property type="term" value="F:oxidoreductase activity"/>
    <property type="evidence" value="ECO:0007669"/>
    <property type="project" value="InterPro"/>
</dbReference>
<evidence type="ECO:0000259" key="2">
    <source>
        <dbReference type="Pfam" id="PF01593"/>
    </source>
</evidence>
<dbReference type="PANTHER" id="PTHR43734">
    <property type="entry name" value="PHYTOENE DESATURASE"/>
    <property type="match status" value="1"/>
</dbReference>
<dbReference type="Proteomes" id="UP000437748">
    <property type="component" value="Unassembled WGS sequence"/>
</dbReference>
<gene>
    <name evidence="3" type="ORF">GCL60_09495</name>
</gene>
<organism evidence="3 4">
    <name type="scientific">Silvanigrella paludirubra</name>
    <dbReference type="NCBI Taxonomy" id="2499159"/>
    <lineage>
        <taxon>Bacteria</taxon>
        <taxon>Pseudomonadati</taxon>
        <taxon>Bdellovibrionota</taxon>
        <taxon>Oligoflexia</taxon>
        <taxon>Silvanigrellales</taxon>
        <taxon>Silvanigrellaceae</taxon>
        <taxon>Silvanigrella</taxon>
    </lineage>
</organism>
<accession>A0A6N6VT76</accession>
<evidence type="ECO:0000313" key="4">
    <source>
        <dbReference type="Proteomes" id="UP000437748"/>
    </source>
</evidence>
<dbReference type="SUPFAM" id="SSF51905">
    <property type="entry name" value="FAD/NAD(P)-binding domain"/>
    <property type="match status" value="1"/>
</dbReference>